<keyword evidence="4" id="KW-0804">Transcription</keyword>
<dbReference type="InterPro" id="IPR036390">
    <property type="entry name" value="WH_DNA-bd_sf"/>
</dbReference>
<evidence type="ECO:0008006" key="7">
    <source>
        <dbReference type="Google" id="ProtNLM"/>
    </source>
</evidence>
<evidence type="ECO:0000256" key="3">
    <source>
        <dbReference type="ARBA" id="ARBA00023125"/>
    </source>
</evidence>
<evidence type="ECO:0000256" key="1">
    <source>
        <dbReference type="ARBA" id="ARBA00009437"/>
    </source>
</evidence>
<dbReference type="PANTHER" id="PTHR30346">
    <property type="entry name" value="TRANSCRIPTIONAL DUAL REGULATOR HCAR-RELATED"/>
    <property type="match status" value="1"/>
</dbReference>
<organism evidence="5 6">
    <name type="scientific">Dactylosporangium darangshiense</name>
    <dbReference type="NCBI Taxonomy" id="579108"/>
    <lineage>
        <taxon>Bacteria</taxon>
        <taxon>Bacillati</taxon>
        <taxon>Actinomycetota</taxon>
        <taxon>Actinomycetes</taxon>
        <taxon>Micromonosporales</taxon>
        <taxon>Micromonosporaceae</taxon>
        <taxon>Dactylosporangium</taxon>
    </lineage>
</organism>
<evidence type="ECO:0000256" key="4">
    <source>
        <dbReference type="ARBA" id="ARBA00023163"/>
    </source>
</evidence>
<dbReference type="Gene3D" id="1.10.10.10">
    <property type="entry name" value="Winged helix-like DNA-binding domain superfamily/Winged helix DNA-binding domain"/>
    <property type="match status" value="1"/>
</dbReference>
<dbReference type="InterPro" id="IPR036388">
    <property type="entry name" value="WH-like_DNA-bd_sf"/>
</dbReference>
<evidence type="ECO:0000313" key="6">
    <source>
        <dbReference type="Proteomes" id="UP001500620"/>
    </source>
</evidence>
<protein>
    <recommendedName>
        <fullName evidence="7">LysR family transcriptional regulator</fullName>
    </recommendedName>
</protein>
<gene>
    <name evidence="5" type="ORF">GCM10022255_018600</name>
</gene>
<accession>A0ABP8D376</accession>
<comment type="caution">
    <text evidence="5">The sequence shown here is derived from an EMBL/GenBank/DDBJ whole genome shotgun (WGS) entry which is preliminary data.</text>
</comment>
<evidence type="ECO:0000256" key="2">
    <source>
        <dbReference type="ARBA" id="ARBA00023015"/>
    </source>
</evidence>
<comment type="similarity">
    <text evidence="1">Belongs to the LysR transcriptional regulatory family.</text>
</comment>
<keyword evidence="2" id="KW-0805">Transcription regulation</keyword>
<dbReference type="Proteomes" id="UP001500620">
    <property type="component" value="Unassembled WGS sequence"/>
</dbReference>
<sequence>MAVSDEVAPDEWECRVFLAVVEHRQHTKAAEALSPARPRHLRDRPYARQLVGKTIRRIERWCGEPLFEGDRGQLRLTARGREFERAARGVVGEYELMRGFVLDEGLPRLACLPHHALFVAPAQARLRERFGRQRIAVDYLPPDQLRMRHHTPGLGRHALLVGPPRPPEGTRSAPLYTARLEAMVPAAHFGAARLTVVELRQRYRPVLHLPGVPDDRLAAWGLDRAAPTLGDPATAVLRLRHEASGAQWDGRVLVVPSDVALAFKPGMEFGGRRADRFRWVPVVAAGDGGAALTHEVRLSVRPSLDDEAVEAAATALQAAARALPALSGGDP</sequence>
<evidence type="ECO:0000313" key="5">
    <source>
        <dbReference type="EMBL" id="GAA4246609.1"/>
    </source>
</evidence>
<dbReference type="RefSeq" id="WP_345123328.1">
    <property type="nucleotide sequence ID" value="NZ_BAABAT010000003.1"/>
</dbReference>
<proteinExistence type="inferred from homology"/>
<reference evidence="6" key="1">
    <citation type="journal article" date="2019" name="Int. J. Syst. Evol. Microbiol.">
        <title>The Global Catalogue of Microorganisms (GCM) 10K type strain sequencing project: providing services to taxonomists for standard genome sequencing and annotation.</title>
        <authorList>
            <consortium name="The Broad Institute Genomics Platform"/>
            <consortium name="The Broad Institute Genome Sequencing Center for Infectious Disease"/>
            <person name="Wu L."/>
            <person name="Ma J."/>
        </authorList>
    </citation>
    <scope>NUCLEOTIDE SEQUENCE [LARGE SCALE GENOMIC DNA]</scope>
    <source>
        <strain evidence="6">JCM 17441</strain>
    </source>
</reference>
<name>A0ABP8D376_9ACTN</name>
<keyword evidence="3" id="KW-0238">DNA-binding</keyword>
<dbReference type="SUPFAM" id="SSF46785">
    <property type="entry name" value="Winged helix' DNA-binding domain"/>
    <property type="match status" value="1"/>
</dbReference>
<dbReference type="PANTHER" id="PTHR30346:SF28">
    <property type="entry name" value="HTH-TYPE TRANSCRIPTIONAL REGULATOR CYNR"/>
    <property type="match status" value="1"/>
</dbReference>
<dbReference type="EMBL" id="BAABAT010000003">
    <property type="protein sequence ID" value="GAA4246609.1"/>
    <property type="molecule type" value="Genomic_DNA"/>
</dbReference>
<keyword evidence="6" id="KW-1185">Reference proteome</keyword>